<dbReference type="EMBL" id="BA000026">
    <property type="protein sequence ID" value="BAC44756.1"/>
    <property type="molecule type" value="Genomic_DNA"/>
</dbReference>
<dbReference type="AlphaFoldDB" id="Q8EUF7"/>
<dbReference type="CDD" id="cd24068">
    <property type="entry name" value="ASKHA_NBD_ROK_FnNanK-like"/>
    <property type="match status" value="1"/>
</dbReference>
<dbReference type="InParanoid" id="Q8EUF7"/>
<organism evidence="2 3">
    <name type="scientific">Malacoplasma penetrans (strain HF-2)</name>
    <name type="common">Mycoplasma penetrans</name>
    <dbReference type="NCBI Taxonomy" id="272633"/>
    <lineage>
        <taxon>Bacteria</taxon>
        <taxon>Bacillati</taxon>
        <taxon>Mycoplasmatota</taxon>
        <taxon>Mycoplasmoidales</taxon>
        <taxon>Mycoplasmoidaceae</taxon>
        <taxon>Malacoplasma</taxon>
    </lineage>
</organism>
<dbReference type="Gene3D" id="3.30.420.40">
    <property type="match status" value="2"/>
</dbReference>
<dbReference type="eggNOG" id="COG1940">
    <property type="taxonomic scope" value="Bacteria"/>
</dbReference>
<evidence type="ECO:0000313" key="3">
    <source>
        <dbReference type="Proteomes" id="UP000002522"/>
    </source>
</evidence>
<reference evidence="2 3" key="1">
    <citation type="journal article" date="2002" name="Nucleic Acids Res.">
        <title>The complete genomic sequence of Mycoplasma penetrans, an intracellular bacterial pathogen in humans.</title>
        <authorList>
            <person name="Sasaki Y."/>
            <person name="Ishikawa J."/>
            <person name="Yamashita A."/>
            <person name="Oshima K."/>
            <person name="Kenri T."/>
            <person name="Furuya K."/>
            <person name="Yoshino C."/>
            <person name="Horino A."/>
            <person name="Shiba T."/>
            <person name="Sasaki T."/>
            <person name="Hattori M."/>
        </authorList>
    </citation>
    <scope>NUCLEOTIDE SEQUENCE [LARGE SCALE GENOMIC DNA]</scope>
    <source>
        <strain evidence="2 3">HF-2</strain>
    </source>
</reference>
<dbReference type="RefSeq" id="WP_011077785.1">
    <property type="nucleotide sequence ID" value="NC_004432.1"/>
</dbReference>
<keyword evidence="2" id="KW-0808">Transferase</keyword>
<dbReference type="PANTHER" id="PTHR18964:SF149">
    <property type="entry name" value="BIFUNCTIONAL UDP-N-ACETYLGLUCOSAMINE 2-EPIMERASE_N-ACETYLMANNOSAMINE KINASE"/>
    <property type="match status" value="1"/>
</dbReference>
<name>Q8EUF7_MALP2</name>
<dbReference type="FunCoup" id="Q8EUF7">
    <property type="interactions" value="133"/>
</dbReference>
<keyword evidence="2" id="KW-0418">Kinase</keyword>
<proteinExistence type="inferred from homology"/>
<protein>
    <submittedName>
        <fullName evidence="2">ROK family-glucose kinase or transcriptional regulator</fullName>
    </submittedName>
</protein>
<evidence type="ECO:0000313" key="2">
    <source>
        <dbReference type="EMBL" id="BAC44756.1"/>
    </source>
</evidence>
<accession>Q8EUF7</accession>
<dbReference type="Pfam" id="PF00480">
    <property type="entry name" value="ROK"/>
    <property type="match status" value="1"/>
</dbReference>
<dbReference type="STRING" id="272633.gene:10732090"/>
<dbReference type="PANTHER" id="PTHR18964">
    <property type="entry name" value="ROK (REPRESSOR, ORF, KINASE) FAMILY"/>
    <property type="match status" value="1"/>
</dbReference>
<keyword evidence="3" id="KW-1185">Reference proteome</keyword>
<dbReference type="HOGENOM" id="CLU_036604_0_2_14"/>
<dbReference type="KEGG" id="mpe:MYPE9700"/>
<dbReference type="InterPro" id="IPR043129">
    <property type="entry name" value="ATPase_NBD"/>
</dbReference>
<dbReference type="SUPFAM" id="SSF53067">
    <property type="entry name" value="Actin-like ATPase domain"/>
    <property type="match status" value="1"/>
</dbReference>
<evidence type="ECO:0000256" key="1">
    <source>
        <dbReference type="ARBA" id="ARBA00006479"/>
    </source>
</evidence>
<dbReference type="GO" id="GO:0016301">
    <property type="term" value="F:kinase activity"/>
    <property type="evidence" value="ECO:0007669"/>
    <property type="project" value="UniProtKB-KW"/>
</dbReference>
<gene>
    <name evidence="2" type="ordered locus">MYPE9700</name>
</gene>
<comment type="similarity">
    <text evidence="1">Belongs to the ROK (NagC/XylR) family.</text>
</comment>
<sequence>MSKKYIIYDIGGTYIKWAIATSDYQIIEKNKFAFDCANRDCKTELMDAIGKQIVEFVNKYPDICGIGISTAGDVDTNTTEIIGSAPNHKNYAKTNIKEALSQYTQLPIAIDNDANCAILGEHTKGILQNTDNAILITLGTDIGGGILINGNVYRGFKGSAGEVGYMHVLDRRWGTWFSAAGLSRLVKQNQNIDNLDPVIILKNDLKQYSKEVAYWYKGLSIGIANLITLFNPQKLIIGGGLSESNLINLKVINYIKNKILIESHLIDSCEIILSKHGNASALYGCIKMLNDKLE</sequence>
<dbReference type="Proteomes" id="UP000002522">
    <property type="component" value="Chromosome"/>
</dbReference>
<dbReference type="InterPro" id="IPR000600">
    <property type="entry name" value="ROK"/>
</dbReference>